<gene>
    <name evidence="1" type="ORF">D3874_12415</name>
</gene>
<dbReference type="EMBL" id="QYUK01000011">
    <property type="protein sequence ID" value="RJF87727.1"/>
    <property type="molecule type" value="Genomic_DNA"/>
</dbReference>
<organism evidence="1 2">
    <name type="scientific">Oleomonas cavernae</name>
    <dbReference type="NCBI Taxonomy" id="2320859"/>
    <lineage>
        <taxon>Bacteria</taxon>
        <taxon>Pseudomonadati</taxon>
        <taxon>Pseudomonadota</taxon>
        <taxon>Alphaproteobacteria</taxon>
        <taxon>Acetobacterales</taxon>
        <taxon>Acetobacteraceae</taxon>
        <taxon>Oleomonas</taxon>
    </lineage>
</organism>
<name>A0A418WCF4_9PROT</name>
<proteinExistence type="predicted"/>
<comment type="caution">
    <text evidence="1">The sequence shown here is derived from an EMBL/GenBank/DDBJ whole genome shotgun (WGS) entry which is preliminary data.</text>
</comment>
<accession>A0A418WCF4</accession>
<reference evidence="1 2" key="1">
    <citation type="submission" date="2018-09" db="EMBL/GenBank/DDBJ databases">
        <authorList>
            <person name="Zhu H."/>
        </authorList>
    </citation>
    <scope>NUCLEOTIDE SEQUENCE [LARGE SCALE GENOMIC DNA]</scope>
    <source>
        <strain evidence="1 2">K1W22B-8</strain>
    </source>
</reference>
<evidence type="ECO:0000313" key="2">
    <source>
        <dbReference type="Proteomes" id="UP000284605"/>
    </source>
</evidence>
<keyword evidence="2" id="KW-1185">Reference proteome</keyword>
<sequence length="462" mass="49977">MLRQLLLGQLCLWLVTLVGGVADAQTDRAIRQWQAGEYMIDAYLDDDRSSAWSQLDEIDPSIPLNLRFSRPDGSVAAIIRGDPQASVAYWELLADNIRLSGTDDRFVAFGHFEGGNCCGRVEVFRLGETPHLFASTPWNRGEREAIVKTAHGWVATTIDSSMDRNAFRGHPGTTLTLMQWRLTAAGFVIAPELGKASSDGTSELSKQCEMVGGWHGPRCSDYFGPGMTDGEMADQIRATVARAKGDGREILERLPNDVVAAIGSGRASRVFDSLAAAGAPPMVSRVLAQLYLQSPYWPEVVKLNSLATMLGPLTSNTPVIAEAIARDRLLWPLSVLGGPVLGLLEQTCGPVESRQRLLDADGGELASSVAAGCPRIQATTRPDDVAGAMAVHSDGRRDLFILTRQGGLVIHRDGKGWLSLVDNDQDGRADEIHIYADKKIYSCPLTDAAGTMDCVDQFRAAE</sequence>
<dbReference type="Proteomes" id="UP000284605">
    <property type="component" value="Unassembled WGS sequence"/>
</dbReference>
<protein>
    <submittedName>
        <fullName evidence="1">Uncharacterized protein</fullName>
    </submittedName>
</protein>
<evidence type="ECO:0000313" key="1">
    <source>
        <dbReference type="EMBL" id="RJF87727.1"/>
    </source>
</evidence>
<dbReference type="AlphaFoldDB" id="A0A418WCF4"/>